<protein>
    <submittedName>
        <fullName evidence="1">Uncharacterized protein</fullName>
    </submittedName>
</protein>
<dbReference type="AlphaFoldDB" id="A0AAE1D266"/>
<proteinExistence type="predicted"/>
<comment type="caution">
    <text evidence="1">The sequence shown here is derived from an EMBL/GenBank/DDBJ whole genome shotgun (WGS) entry which is preliminary data.</text>
</comment>
<keyword evidence="2" id="KW-1185">Reference proteome</keyword>
<evidence type="ECO:0000313" key="2">
    <source>
        <dbReference type="Proteomes" id="UP001283361"/>
    </source>
</evidence>
<gene>
    <name evidence="1" type="ORF">RRG08_009125</name>
</gene>
<sequence>MSISYQSWLLILKSKSVPLRRERAAYRNVSLRTVKVQWQMPFHPASCIITEAAKAHGLKCLKPVRITQTGHLYARNLNISAGKKISSGLKLIVLCFPPQCTFSQDI</sequence>
<organism evidence="1 2">
    <name type="scientific">Elysia crispata</name>
    <name type="common">lettuce slug</name>
    <dbReference type="NCBI Taxonomy" id="231223"/>
    <lineage>
        <taxon>Eukaryota</taxon>
        <taxon>Metazoa</taxon>
        <taxon>Spiralia</taxon>
        <taxon>Lophotrochozoa</taxon>
        <taxon>Mollusca</taxon>
        <taxon>Gastropoda</taxon>
        <taxon>Heterobranchia</taxon>
        <taxon>Euthyneura</taxon>
        <taxon>Panpulmonata</taxon>
        <taxon>Sacoglossa</taxon>
        <taxon>Placobranchoidea</taxon>
        <taxon>Plakobranchidae</taxon>
        <taxon>Elysia</taxon>
    </lineage>
</organism>
<name>A0AAE1D266_9GAST</name>
<dbReference type="EMBL" id="JAWDGP010005734">
    <property type="protein sequence ID" value="KAK3752904.1"/>
    <property type="molecule type" value="Genomic_DNA"/>
</dbReference>
<accession>A0AAE1D266</accession>
<reference evidence="1" key="1">
    <citation type="journal article" date="2023" name="G3 (Bethesda)">
        <title>A reference genome for the long-term kleptoplast-retaining sea slug Elysia crispata morphotype clarki.</title>
        <authorList>
            <person name="Eastman K.E."/>
            <person name="Pendleton A.L."/>
            <person name="Shaikh M.A."/>
            <person name="Suttiyut T."/>
            <person name="Ogas R."/>
            <person name="Tomko P."/>
            <person name="Gavelis G."/>
            <person name="Widhalm J.R."/>
            <person name="Wisecaver J.H."/>
        </authorList>
    </citation>
    <scope>NUCLEOTIDE SEQUENCE</scope>
    <source>
        <strain evidence="1">ECLA1</strain>
    </source>
</reference>
<evidence type="ECO:0000313" key="1">
    <source>
        <dbReference type="EMBL" id="KAK3752904.1"/>
    </source>
</evidence>
<dbReference type="Proteomes" id="UP001283361">
    <property type="component" value="Unassembled WGS sequence"/>
</dbReference>